<name>A0A5S9IHK1_UABAM</name>
<dbReference type="GO" id="GO:0033194">
    <property type="term" value="P:response to hydroperoxide"/>
    <property type="evidence" value="ECO:0007669"/>
    <property type="project" value="TreeGrafter"/>
</dbReference>
<dbReference type="KEGG" id="uam:UABAM_00292"/>
<evidence type="ECO:0000256" key="1">
    <source>
        <dbReference type="HAMAP-Rule" id="MF_00652"/>
    </source>
</evidence>
<reference evidence="2 3" key="1">
    <citation type="submission" date="2019-08" db="EMBL/GenBank/DDBJ databases">
        <title>Complete genome sequence of Candidatus Uab amorphum.</title>
        <authorList>
            <person name="Shiratori T."/>
            <person name="Suzuki S."/>
            <person name="Kakizawa Y."/>
            <person name="Ishida K."/>
        </authorList>
    </citation>
    <scope>NUCLEOTIDE SEQUENCE [LARGE SCALE GENOMIC DNA]</scope>
    <source>
        <strain evidence="2 3">SRT547</strain>
    </source>
</reference>
<gene>
    <name evidence="2" type="ORF">UABAM_00292</name>
</gene>
<dbReference type="NCBIfam" id="NF002542">
    <property type="entry name" value="PRK02101.1-3"/>
    <property type="match status" value="1"/>
</dbReference>
<dbReference type="PANTHER" id="PTHR30283">
    <property type="entry name" value="PEROXIDE STRESS RESPONSE PROTEIN YAAA"/>
    <property type="match status" value="1"/>
</dbReference>
<dbReference type="AlphaFoldDB" id="A0A5S9IHK1"/>
<dbReference type="GO" id="GO:0005829">
    <property type="term" value="C:cytosol"/>
    <property type="evidence" value="ECO:0007669"/>
    <property type="project" value="TreeGrafter"/>
</dbReference>
<dbReference type="InterPro" id="IPR005583">
    <property type="entry name" value="YaaA"/>
</dbReference>
<dbReference type="PANTHER" id="PTHR30283:SF4">
    <property type="entry name" value="PEROXIDE STRESS RESISTANCE PROTEIN YAAA"/>
    <property type="match status" value="1"/>
</dbReference>
<evidence type="ECO:0000313" key="2">
    <source>
        <dbReference type="EMBL" id="BBM81949.1"/>
    </source>
</evidence>
<dbReference type="OrthoDB" id="9777133at2"/>
<keyword evidence="3" id="KW-1185">Reference proteome</keyword>
<dbReference type="Proteomes" id="UP000326354">
    <property type="component" value="Chromosome"/>
</dbReference>
<dbReference type="RefSeq" id="WP_151966209.1">
    <property type="nucleotide sequence ID" value="NZ_AP019860.1"/>
</dbReference>
<evidence type="ECO:0000313" key="3">
    <source>
        <dbReference type="Proteomes" id="UP000326354"/>
    </source>
</evidence>
<dbReference type="Pfam" id="PF03883">
    <property type="entry name" value="H2O2_YaaD"/>
    <property type="match status" value="1"/>
</dbReference>
<organism evidence="2 3">
    <name type="scientific">Uabimicrobium amorphum</name>
    <dbReference type="NCBI Taxonomy" id="2596890"/>
    <lineage>
        <taxon>Bacteria</taxon>
        <taxon>Pseudomonadati</taxon>
        <taxon>Planctomycetota</taxon>
        <taxon>Candidatus Uabimicrobiia</taxon>
        <taxon>Candidatus Uabimicrobiales</taxon>
        <taxon>Candidatus Uabimicrobiaceae</taxon>
        <taxon>Candidatus Uabimicrobium</taxon>
    </lineage>
</organism>
<sequence length="255" mass="29663">MLYVISPSKTLDFETPVKIKKHSQILFADDAQKLVNKLQKLSQKKLGEFMNISTKLAELNYERYQDWEPQFTVKNARQAMYAFKGDVYAGLNAQDFSGHDANFAQKHLRILSGLYGVLRPLDLIRPYRLEMGRELKVGRSKNLYNFWQKKIAEVLKDDLQELKGKTLVNLASNEYFSAVDTKKLDCEIITPVFKDLKNGKYKMISFFAKKARGLMAHYAIKNRIKNIEDLKSFDSEGYYFSPQMSDKKQLVFLRD</sequence>
<proteinExistence type="inferred from homology"/>
<protein>
    <recommendedName>
        <fullName evidence="1">UPF0246 protein UABAM_00292</fullName>
    </recommendedName>
</protein>
<accession>A0A5S9IHK1</accession>
<dbReference type="HAMAP" id="MF_00652">
    <property type="entry name" value="UPF0246"/>
    <property type="match status" value="1"/>
</dbReference>
<comment type="similarity">
    <text evidence="1">Belongs to the UPF0246 family.</text>
</comment>
<dbReference type="EMBL" id="AP019860">
    <property type="protein sequence ID" value="BBM81949.1"/>
    <property type="molecule type" value="Genomic_DNA"/>
</dbReference>